<organism evidence="1 2">
    <name type="scientific">Peronosclerospora sorghi</name>
    <dbReference type="NCBI Taxonomy" id="230839"/>
    <lineage>
        <taxon>Eukaryota</taxon>
        <taxon>Sar</taxon>
        <taxon>Stramenopiles</taxon>
        <taxon>Oomycota</taxon>
        <taxon>Peronosporomycetes</taxon>
        <taxon>Peronosporales</taxon>
        <taxon>Peronosporaceae</taxon>
        <taxon>Peronosclerospora</taxon>
    </lineage>
</organism>
<reference evidence="1 2" key="1">
    <citation type="journal article" date="2022" name="bioRxiv">
        <title>The genome of the oomycete Peronosclerospora sorghi, a cosmopolitan pathogen of maize and sorghum, is inflated with dispersed pseudogenes.</title>
        <authorList>
            <person name="Fletcher K."/>
            <person name="Martin F."/>
            <person name="Isakeit T."/>
            <person name="Cavanaugh K."/>
            <person name="Magill C."/>
            <person name="Michelmore R."/>
        </authorList>
    </citation>
    <scope>NUCLEOTIDE SEQUENCE [LARGE SCALE GENOMIC DNA]</scope>
    <source>
        <strain evidence="1">P6</strain>
    </source>
</reference>
<gene>
    <name evidence="1" type="ORF">PsorP6_009854</name>
</gene>
<evidence type="ECO:0000313" key="1">
    <source>
        <dbReference type="EMBL" id="KAI9911590.1"/>
    </source>
</evidence>
<keyword evidence="2" id="KW-1185">Reference proteome</keyword>
<protein>
    <submittedName>
        <fullName evidence="1">Uncharacterized protein</fullName>
    </submittedName>
</protein>
<proteinExistence type="predicted"/>
<comment type="caution">
    <text evidence="1">The sequence shown here is derived from an EMBL/GenBank/DDBJ whole genome shotgun (WGS) entry which is preliminary data.</text>
</comment>
<evidence type="ECO:0000313" key="2">
    <source>
        <dbReference type="Proteomes" id="UP001163321"/>
    </source>
</evidence>
<dbReference type="EMBL" id="CM047584">
    <property type="protein sequence ID" value="KAI9911590.1"/>
    <property type="molecule type" value="Genomic_DNA"/>
</dbReference>
<name>A0ACC0VYF0_9STRA</name>
<accession>A0ACC0VYF0</accession>
<dbReference type="Proteomes" id="UP001163321">
    <property type="component" value="Chromosome 5"/>
</dbReference>
<sequence>METSRHGVEHLLDFDYSVRVQLSHSSRCGDRQRSVILKLRLANDDRSERQVVLELDDKQLAHLLSICGSIYQQLPTTSVSCRGLGPIMSPPAEQLATQVYDRFCFFLYVYPLVVHKKKVPRCLLLHIFHRVKLVDARTVVRRVSPERDFQLFQERIHACQQALRSVGRTLDPGLPVINHDSVSQVRGHDKIVLHDKRRFLGVKNEPLNHFRGQDTLF</sequence>